<feature type="binding site" evidence="15">
    <location>
        <position position="296"/>
    </location>
    <ligand>
        <name>Zn(2+)</name>
        <dbReference type="ChEBI" id="CHEBI:29105"/>
    </ligand>
</feature>
<keyword evidence="10" id="KW-0238">DNA-binding</keyword>
<keyword evidence="12" id="KW-0010">Activator</keyword>
<evidence type="ECO:0000256" key="16">
    <source>
        <dbReference type="SAM" id="MobiDB-lite"/>
    </source>
</evidence>
<feature type="transmembrane region" description="Helical" evidence="17">
    <location>
        <begin position="108"/>
        <end position="132"/>
    </location>
</feature>
<dbReference type="InterPro" id="IPR008967">
    <property type="entry name" value="p53-like_TF_DNA-bd_sf"/>
</dbReference>
<evidence type="ECO:0000256" key="14">
    <source>
        <dbReference type="ARBA" id="ARBA00023242"/>
    </source>
</evidence>
<feature type="transmembrane region" description="Helical" evidence="17">
    <location>
        <begin position="80"/>
        <end position="102"/>
    </location>
</feature>
<sequence length="500" mass="57631">MTDNCRLNTSLTFEVLLYLNSYYFGLFATCEIGMNVVKYVNFSDLHHFSTDFGVLMSVCGIEILRIILARRGNLTEKNWLIIVAILLTIPSVVGILYLMILQSEVLRFEYIICSIQLGLCIIEILTGILCLFPCCKDIKKGRFKTMSFPDNLTFQELEPSSFSQENGFSDLLNYVEGEDENLPFSEDTTLLVEDLMNQNTKKHEYKFDPEDLEHLSALPDTPLANTDFPGDFNFSMNIKYKEYSENCNKIFTKMNEKFPVEFTVDYYTKEPMYIRATLQYAEEHKTTDTVVRCIMHEQKAERTNTDVSEHVWFHVLRSSNKKAIYLGNKLNKEHLSVVLPLSEPQAGVKGVKEFFYFVCMSSCGSPGISRRNLEMIFQLENQQGTVLGRRCIKARICACPRRDREKEESEEHLPPSRGKKRKIKALPPAPGKILLPDSDLKHYRVELDVIGIDNLKSVLDHLESLTGYMLLKHKGQPGEKILEDNLHQIITMKKRYQDKK</sequence>
<comment type="similarity">
    <text evidence="3">Belongs to the p53 family.</text>
</comment>
<keyword evidence="7 15" id="KW-0862">Zinc</keyword>
<evidence type="ECO:0000313" key="20">
    <source>
        <dbReference type="Proteomes" id="UP000625711"/>
    </source>
</evidence>
<keyword evidence="8 17" id="KW-1133">Transmembrane helix</keyword>
<feature type="binding site" evidence="15">
    <location>
        <position position="359"/>
    </location>
    <ligand>
        <name>Zn(2+)</name>
        <dbReference type="ChEBI" id="CHEBI:29105"/>
    </ligand>
</feature>
<evidence type="ECO:0000256" key="13">
    <source>
        <dbReference type="ARBA" id="ARBA00023163"/>
    </source>
</evidence>
<evidence type="ECO:0000256" key="10">
    <source>
        <dbReference type="ARBA" id="ARBA00023125"/>
    </source>
</evidence>
<feature type="transmembrane region" description="Helical" evidence="17">
    <location>
        <begin position="52"/>
        <end position="68"/>
    </location>
</feature>
<accession>A0A834HVY9</accession>
<evidence type="ECO:0000259" key="18">
    <source>
        <dbReference type="Pfam" id="PF00870"/>
    </source>
</evidence>
<evidence type="ECO:0000256" key="12">
    <source>
        <dbReference type="ARBA" id="ARBA00023159"/>
    </source>
</evidence>
<dbReference type="GO" id="GO:0016020">
    <property type="term" value="C:membrane"/>
    <property type="evidence" value="ECO:0007669"/>
    <property type="project" value="UniProtKB-SubCell"/>
</dbReference>
<keyword evidence="14" id="KW-0539">Nucleus</keyword>
<feature type="compositionally biased region" description="Basic and acidic residues" evidence="16">
    <location>
        <begin position="403"/>
        <end position="414"/>
    </location>
</feature>
<feature type="binding site" evidence="15">
    <location>
        <position position="363"/>
    </location>
    <ligand>
        <name>Zn(2+)</name>
        <dbReference type="ChEBI" id="CHEBI:29105"/>
    </ligand>
</feature>
<feature type="binding site" evidence="15">
    <location>
        <position position="293"/>
    </location>
    <ligand>
        <name>Zn(2+)</name>
        <dbReference type="ChEBI" id="CHEBI:29105"/>
    </ligand>
</feature>
<dbReference type="GO" id="GO:0006915">
    <property type="term" value="P:apoptotic process"/>
    <property type="evidence" value="ECO:0007669"/>
    <property type="project" value="UniProtKB-KW"/>
</dbReference>
<evidence type="ECO:0000256" key="9">
    <source>
        <dbReference type="ARBA" id="ARBA00023015"/>
    </source>
</evidence>
<dbReference type="OrthoDB" id="262535at2759"/>
<dbReference type="InterPro" id="IPR002117">
    <property type="entry name" value="p53_tumour_suppressor"/>
</dbReference>
<dbReference type="Pfam" id="PF09799">
    <property type="entry name" value="Transmemb_17"/>
    <property type="match status" value="1"/>
</dbReference>
<dbReference type="GO" id="GO:0000981">
    <property type="term" value="F:DNA-binding transcription factor activity, RNA polymerase II-specific"/>
    <property type="evidence" value="ECO:0007669"/>
    <property type="project" value="TreeGrafter"/>
</dbReference>
<keyword evidence="20" id="KW-1185">Reference proteome</keyword>
<dbReference type="InterPro" id="IPR011615">
    <property type="entry name" value="p53_DNA-bd"/>
</dbReference>
<dbReference type="SUPFAM" id="SSF49417">
    <property type="entry name" value="p53-like transcription factors"/>
    <property type="match status" value="1"/>
</dbReference>
<keyword evidence="4 17" id="KW-0812">Transmembrane</keyword>
<evidence type="ECO:0000256" key="17">
    <source>
        <dbReference type="SAM" id="Phobius"/>
    </source>
</evidence>
<dbReference type="InterPro" id="IPR019184">
    <property type="entry name" value="Uncharacterised_TM-17"/>
</dbReference>
<evidence type="ECO:0000256" key="5">
    <source>
        <dbReference type="ARBA" id="ARBA00022703"/>
    </source>
</evidence>
<evidence type="ECO:0000256" key="6">
    <source>
        <dbReference type="ARBA" id="ARBA00022723"/>
    </source>
</evidence>
<dbReference type="Proteomes" id="UP000625711">
    <property type="component" value="Unassembled WGS sequence"/>
</dbReference>
<dbReference type="PRINTS" id="PR00386">
    <property type="entry name" value="P53SUPPRESSR"/>
</dbReference>
<organism evidence="19 20">
    <name type="scientific">Rhynchophorus ferrugineus</name>
    <name type="common">Red palm weevil</name>
    <name type="synonym">Curculio ferrugineus</name>
    <dbReference type="NCBI Taxonomy" id="354439"/>
    <lineage>
        <taxon>Eukaryota</taxon>
        <taxon>Metazoa</taxon>
        <taxon>Ecdysozoa</taxon>
        <taxon>Arthropoda</taxon>
        <taxon>Hexapoda</taxon>
        <taxon>Insecta</taxon>
        <taxon>Pterygota</taxon>
        <taxon>Neoptera</taxon>
        <taxon>Endopterygota</taxon>
        <taxon>Coleoptera</taxon>
        <taxon>Polyphaga</taxon>
        <taxon>Cucujiformia</taxon>
        <taxon>Curculionidae</taxon>
        <taxon>Dryophthorinae</taxon>
        <taxon>Rhynchophorus</taxon>
    </lineage>
</organism>
<dbReference type="AlphaFoldDB" id="A0A834HVY9"/>
<protein>
    <recommendedName>
        <fullName evidence="18">p53 DNA-binding domain-containing protein</fullName>
    </recommendedName>
</protein>
<keyword evidence="5" id="KW-0053">Apoptosis</keyword>
<keyword evidence="6 15" id="KW-0479">Metal-binding</keyword>
<evidence type="ECO:0000256" key="4">
    <source>
        <dbReference type="ARBA" id="ARBA00022692"/>
    </source>
</evidence>
<dbReference type="PANTHER" id="PTHR11447:SF16">
    <property type="entry name" value="P53 PROTEIN LONG FORM VARIANT 1"/>
    <property type="match status" value="1"/>
</dbReference>
<dbReference type="GO" id="GO:0000978">
    <property type="term" value="F:RNA polymerase II cis-regulatory region sequence-specific DNA binding"/>
    <property type="evidence" value="ECO:0007669"/>
    <property type="project" value="TreeGrafter"/>
</dbReference>
<dbReference type="GO" id="GO:0005634">
    <property type="term" value="C:nucleus"/>
    <property type="evidence" value="ECO:0007669"/>
    <property type="project" value="UniProtKB-SubCell"/>
</dbReference>
<keyword evidence="9" id="KW-0805">Transcription regulation</keyword>
<dbReference type="GO" id="GO:0046872">
    <property type="term" value="F:metal ion binding"/>
    <property type="evidence" value="ECO:0007669"/>
    <property type="project" value="UniProtKB-KW"/>
</dbReference>
<proteinExistence type="inferred from homology"/>
<evidence type="ECO:0000256" key="2">
    <source>
        <dbReference type="ARBA" id="ARBA00004141"/>
    </source>
</evidence>
<gene>
    <name evidence="19" type="ORF">GWI33_018678</name>
</gene>
<evidence type="ECO:0000256" key="3">
    <source>
        <dbReference type="ARBA" id="ARBA00006167"/>
    </source>
</evidence>
<feature type="region of interest" description="Disordered" evidence="16">
    <location>
        <begin position="403"/>
        <end position="427"/>
    </location>
</feature>
<dbReference type="PANTHER" id="PTHR11447">
    <property type="entry name" value="CELLULAR TUMOR ANTIGEN P53"/>
    <property type="match status" value="1"/>
</dbReference>
<feature type="domain" description="p53 DNA-binding" evidence="18">
    <location>
        <begin position="226"/>
        <end position="410"/>
    </location>
</feature>
<feature type="transmembrane region" description="Helical" evidence="17">
    <location>
        <begin position="21"/>
        <end position="40"/>
    </location>
</feature>
<dbReference type="CDD" id="cd08367">
    <property type="entry name" value="P53"/>
    <property type="match status" value="1"/>
</dbReference>
<evidence type="ECO:0000256" key="11">
    <source>
        <dbReference type="ARBA" id="ARBA00023136"/>
    </source>
</evidence>
<evidence type="ECO:0000256" key="7">
    <source>
        <dbReference type="ARBA" id="ARBA00022833"/>
    </source>
</evidence>
<comment type="caution">
    <text evidence="19">The sequence shown here is derived from an EMBL/GenBank/DDBJ whole genome shotgun (WGS) entry which is preliminary data.</text>
</comment>
<reference evidence="19" key="1">
    <citation type="submission" date="2020-08" db="EMBL/GenBank/DDBJ databases">
        <title>Genome sequencing and assembly of the red palm weevil Rhynchophorus ferrugineus.</title>
        <authorList>
            <person name="Dias G.B."/>
            <person name="Bergman C.M."/>
            <person name="Manee M."/>
        </authorList>
    </citation>
    <scope>NUCLEOTIDE SEQUENCE</scope>
    <source>
        <strain evidence="19">AA-2017</strain>
        <tissue evidence="19">Whole larva</tissue>
    </source>
</reference>
<evidence type="ECO:0000313" key="19">
    <source>
        <dbReference type="EMBL" id="KAF7268219.1"/>
    </source>
</evidence>
<dbReference type="Pfam" id="PF00870">
    <property type="entry name" value="P53"/>
    <property type="match status" value="1"/>
</dbReference>
<dbReference type="InterPro" id="IPR012346">
    <property type="entry name" value="p53/RUNT-type_TF_DNA-bd_sf"/>
</dbReference>
<dbReference type="Gene3D" id="2.60.40.720">
    <property type="match status" value="1"/>
</dbReference>
<keyword evidence="11 17" id="KW-0472">Membrane</keyword>
<keyword evidence="13" id="KW-0804">Transcription</keyword>
<evidence type="ECO:0000256" key="8">
    <source>
        <dbReference type="ARBA" id="ARBA00022989"/>
    </source>
</evidence>
<name>A0A834HVY9_RHYFE</name>
<dbReference type="EMBL" id="JAACXV010014339">
    <property type="protein sequence ID" value="KAF7268219.1"/>
    <property type="molecule type" value="Genomic_DNA"/>
</dbReference>
<evidence type="ECO:0000256" key="15">
    <source>
        <dbReference type="PIRSR" id="PIRSR602117-1"/>
    </source>
</evidence>
<evidence type="ECO:0000256" key="1">
    <source>
        <dbReference type="ARBA" id="ARBA00004123"/>
    </source>
</evidence>
<comment type="cofactor">
    <cofactor evidence="15">
        <name>Zn(2+)</name>
        <dbReference type="ChEBI" id="CHEBI:29105"/>
    </cofactor>
    <text evidence="15">Binds 1 zinc ion per subunit.</text>
</comment>
<comment type="subcellular location">
    <subcellularLocation>
        <location evidence="2">Membrane</location>
        <topology evidence="2">Multi-pass membrane protein</topology>
    </subcellularLocation>
    <subcellularLocation>
        <location evidence="1">Nucleus</location>
    </subcellularLocation>
</comment>